<evidence type="ECO:0000313" key="4">
    <source>
        <dbReference type="EMBL" id="PZA17834.1"/>
    </source>
</evidence>
<feature type="domain" description="EAL" evidence="2">
    <location>
        <begin position="507"/>
        <end position="756"/>
    </location>
</feature>
<dbReference type="Gene3D" id="3.20.20.450">
    <property type="entry name" value="EAL domain"/>
    <property type="match status" value="1"/>
</dbReference>
<dbReference type="InterPro" id="IPR001633">
    <property type="entry name" value="EAL_dom"/>
</dbReference>
<dbReference type="PROSITE" id="PS50887">
    <property type="entry name" value="GGDEF"/>
    <property type="match status" value="1"/>
</dbReference>
<dbReference type="EMBL" id="QKOE01000002">
    <property type="protein sequence ID" value="PZA17834.1"/>
    <property type="molecule type" value="Genomic_DNA"/>
</dbReference>
<dbReference type="InterPro" id="IPR052155">
    <property type="entry name" value="Biofilm_reg_signaling"/>
</dbReference>
<evidence type="ECO:0000259" key="3">
    <source>
        <dbReference type="PROSITE" id="PS50887"/>
    </source>
</evidence>
<dbReference type="Proteomes" id="UP000248259">
    <property type="component" value="Unassembled WGS sequence"/>
</dbReference>
<dbReference type="NCBIfam" id="TIGR00254">
    <property type="entry name" value="GGDEF"/>
    <property type="match status" value="1"/>
</dbReference>
<dbReference type="SMART" id="SM00052">
    <property type="entry name" value="EAL"/>
    <property type="match status" value="1"/>
</dbReference>
<dbReference type="OrthoDB" id="8530262at2"/>
<dbReference type="InterPro" id="IPR043128">
    <property type="entry name" value="Rev_trsase/Diguanyl_cyclase"/>
</dbReference>
<feature type="transmembrane region" description="Helical" evidence="1">
    <location>
        <begin position="258"/>
        <end position="279"/>
    </location>
</feature>
<accession>A0A323UZI4</accession>
<keyword evidence="1" id="KW-0472">Membrane</keyword>
<dbReference type="InterPro" id="IPR029787">
    <property type="entry name" value="Nucleotide_cyclase"/>
</dbReference>
<feature type="transmembrane region" description="Helical" evidence="1">
    <location>
        <begin position="220"/>
        <end position="238"/>
    </location>
</feature>
<feature type="transmembrane region" description="Helical" evidence="1">
    <location>
        <begin position="38"/>
        <end position="55"/>
    </location>
</feature>
<feature type="transmembrane region" description="Helical" evidence="1">
    <location>
        <begin position="154"/>
        <end position="180"/>
    </location>
</feature>
<sequence>MRGTEKAVFLAGIVIVLTSMMAGAHPALQDWASVLDNIHWTVAFGLSALLAWQGWRHHDDHRDVRLGLVAGAAFIAAGQLVYAAQIAAGWHPFPGPADALFLCAGPAWTFALTRLLRALAPPEARYPALLDIAGGAIAVLTITLALYLPGANGTAPVALAVLVLYPVTLMSTAVMAALLVPALRLRLTPTHGFLTAGILGYGLCWMEWNRLALGEVQTAGTLLNALFSLNALMVGLALRFWRVQVHPAGSYHHRCDRVMLLLPLLAMTLAASVMAYLLFVINQQTLVHTVVLTSCIIVLVLAAIRQSLLVGVVERLRNAERAVLNNEEKLHRLAHYDNLTGLPNRRVFEDRLHHAVDVARSNNSRIGMLMVNLDHFKDINDLYGHAVGDRLLCEATERIRQLLGNTATLSRFSADEFAILVEDLPSRHAAAQLAADILATLRPRWTAHDLGKNVIGASIGISLLPDDASDGKALMRNANLALHHIKREERGNFGFHLESYTERVRERMELVARLRDAIDNDELILHYQPQMDRERHMVGAEALLRWRFDDRDIPPDRFIPLAEETGLIVPIGLWVLDQVCAQQARWREMGHSLQLSVNVSVRQLQEADFVAQALALVRAHEAEPQDIILEITESQLLHDSVLETVQALKTAGFPLSIDDFGTGQSSLVKLRTLPVSELKIDRAFVKDMAEAEEARKICSTILSLARNLALSVVAEGVETEAQYRFLAAHGCDRFQGWLFSPAVPADQLGTQLPSLTGEP</sequence>
<evidence type="ECO:0000259" key="2">
    <source>
        <dbReference type="PROSITE" id="PS50883"/>
    </source>
</evidence>
<feature type="transmembrane region" description="Helical" evidence="1">
    <location>
        <begin position="128"/>
        <end position="148"/>
    </location>
</feature>
<dbReference type="Pfam" id="PF00990">
    <property type="entry name" value="GGDEF"/>
    <property type="match status" value="1"/>
</dbReference>
<dbReference type="SUPFAM" id="SSF55073">
    <property type="entry name" value="Nucleotide cyclase"/>
    <property type="match status" value="1"/>
</dbReference>
<dbReference type="CDD" id="cd01948">
    <property type="entry name" value="EAL"/>
    <property type="match status" value="1"/>
</dbReference>
<feature type="transmembrane region" description="Helical" evidence="1">
    <location>
        <begin position="285"/>
        <end position="304"/>
    </location>
</feature>
<reference evidence="4 5" key="1">
    <citation type="submission" date="2018-06" db="EMBL/GenBank/DDBJ databases">
        <title>Azoarcus communis strain SWub3 genome.</title>
        <authorList>
            <person name="Zorraquino Salvo V."/>
            <person name="Toubiana D."/>
            <person name="Blumwald E."/>
        </authorList>
    </citation>
    <scope>NUCLEOTIDE SEQUENCE [LARGE SCALE GENOMIC DNA]</scope>
    <source>
        <strain evidence="4 5">SWub3</strain>
    </source>
</reference>
<dbReference type="Pfam" id="PF00563">
    <property type="entry name" value="EAL"/>
    <property type="match status" value="1"/>
</dbReference>
<protein>
    <submittedName>
        <fullName evidence="4">GGDEF-domain containing protein</fullName>
    </submittedName>
</protein>
<dbReference type="Gene3D" id="3.30.70.270">
    <property type="match status" value="1"/>
</dbReference>
<dbReference type="CDD" id="cd01949">
    <property type="entry name" value="GGDEF"/>
    <property type="match status" value="1"/>
</dbReference>
<name>A0A323UZI4_9RHOO</name>
<evidence type="ECO:0000256" key="1">
    <source>
        <dbReference type="SAM" id="Phobius"/>
    </source>
</evidence>
<proteinExistence type="predicted"/>
<keyword evidence="5" id="KW-1185">Reference proteome</keyword>
<gene>
    <name evidence="4" type="ORF">DNK49_04755</name>
</gene>
<dbReference type="PANTHER" id="PTHR44757">
    <property type="entry name" value="DIGUANYLATE CYCLASE DGCP"/>
    <property type="match status" value="1"/>
</dbReference>
<dbReference type="AlphaFoldDB" id="A0A323UZI4"/>
<dbReference type="InterPro" id="IPR035919">
    <property type="entry name" value="EAL_sf"/>
</dbReference>
<feature type="transmembrane region" description="Helical" evidence="1">
    <location>
        <begin position="67"/>
        <end position="87"/>
    </location>
</feature>
<keyword evidence="1" id="KW-0812">Transmembrane</keyword>
<comment type="caution">
    <text evidence="4">The sequence shown here is derived from an EMBL/GenBank/DDBJ whole genome shotgun (WGS) entry which is preliminary data.</text>
</comment>
<keyword evidence="1" id="KW-1133">Transmembrane helix</keyword>
<feature type="domain" description="GGDEF" evidence="3">
    <location>
        <begin position="364"/>
        <end position="498"/>
    </location>
</feature>
<dbReference type="InterPro" id="IPR000160">
    <property type="entry name" value="GGDEF_dom"/>
</dbReference>
<evidence type="ECO:0000313" key="5">
    <source>
        <dbReference type="Proteomes" id="UP000248259"/>
    </source>
</evidence>
<dbReference type="SUPFAM" id="SSF141868">
    <property type="entry name" value="EAL domain-like"/>
    <property type="match status" value="1"/>
</dbReference>
<organism evidence="4 5">
    <name type="scientific">Parazoarcus communis SWub3 = DSM 12120</name>
    <dbReference type="NCBI Taxonomy" id="1121029"/>
    <lineage>
        <taxon>Bacteria</taxon>
        <taxon>Pseudomonadati</taxon>
        <taxon>Pseudomonadota</taxon>
        <taxon>Betaproteobacteria</taxon>
        <taxon>Rhodocyclales</taxon>
        <taxon>Zoogloeaceae</taxon>
        <taxon>Parazoarcus</taxon>
    </lineage>
</organism>
<dbReference type="PANTHER" id="PTHR44757:SF2">
    <property type="entry name" value="BIOFILM ARCHITECTURE MAINTENANCE PROTEIN MBAA"/>
    <property type="match status" value="1"/>
</dbReference>
<dbReference type="SMART" id="SM00267">
    <property type="entry name" value="GGDEF"/>
    <property type="match status" value="1"/>
</dbReference>
<feature type="transmembrane region" description="Helical" evidence="1">
    <location>
        <begin position="192"/>
        <end position="208"/>
    </location>
</feature>
<dbReference type="RefSeq" id="WP_110523178.1">
    <property type="nucleotide sequence ID" value="NZ_QKOE01000002.1"/>
</dbReference>
<dbReference type="PROSITE" id="PS50883">
    <property type="entry name" value="EAL"/>
    <property type="match status" value="1"/>
</dbReference>